<evidence type="ECO:0000313" key="2">
    <source>
        <dbReference type="Proteomes" id="UP000887565"/>
    </source>
</evidence>
<evidence type="ECO:0000313" key="3">
    <source>
        <dbReference type="WBParaSite" id="nRc.2.0.1.t38288-RA"/>
    </source>
</evidence>
<organism evidence="2 3">
    <name type="scientific">Romanomermis culicivorax</name>
    <name type="common">Nematode worm</name>
    <dbReference type="NCBI Taxonomy" id="13658"/>
    <lineage>
        <taxon>Eukaryota</taxon>
        <taxon>Metazoa</taxon>
        <taxon>Ecdysozoa</taxon>
        <taxon>Nematoda</taxon>
        <taxon>Enoplea</taxon>
        <taxon>Dorylaimia</taxon>
        <taxon>Mermithida</taxon>
        <taxon>Mermithoidea</taxon>
        <taxon>Mermithidae</taxon>
        <taxon>Romanomermis</taxon>
    </lineage>
</organism>
<sequence>MLYILQELQVKMKFLIILLLCICQLTQFSIAQDPEDFDDDDGQQQENPIIHVVYHTDNAVHQEQLINFESD</sequence>
<name>A0A915KHH6_ROMCU</name>
<dbReference type="AlphaFoldDB" id="A0A915KHH6"/>
<feature type="chain" id="PRO_5037690862" evidence="1">
    <location>
        <begin position="32"/>
        <end position="71"/>
    </location>
</feature>
<accession>A0A915KHH6</accession>
<protein>
    <submittedName>
        <fullName evidence="3">Uncharacterized protein</fullName>
    </submittedName>
</protein>
<dbReference type="WBParaSite" id="nRc.2.0.1.t38288-RA">
    <property type="protein sequence ID" value="nRc.2.0.1.t38288-RA"/>
    <property type="gene ID" value="nRc.2.0.1.g38288"/>
</dbReference>
<reference evidence="3" key="1">
    <citation type="submission" date="2022-11" db="UniProtKB">
        <authorList>
            <consortium name="WormBaseParasite"/>
        </authorList>
    </citation>
    <scope>IDENTIFICATION</scope>
</reference>
<proteinExistence type="predicted"/>
<dbReference type="Proteomes" id="UP000887565">
    <property type="component" value="Unplaced"/>
</dbReference>
<feature type="signal peptide" evidence="1">
    <location>
        <begin position="1"/>
        <end position="31"/>
    </location>
</feature>
<evidence type="ECO:0000256" key="1">
    <source>
        <dbReference type="SAM" id="SignalP"/>
    </source>
</evidence>
<keyword evidence="2" id="KW-1185">Reference proteome</keyword>
<keyword evidence="1" id="KW-0732">Signal</keyword>